<gene>
    <name evidence="2" type="ORF">FHR33_002581</name>
</gene>
<feature type="signal peptide" evidence="1">
    <location>
        <begin position="1"/>
        <end position="26"/>
    </location>
</feature>
<dbReference type="EMBL" id="JACIBV010000001">
    <property type="protein sequence ID" value="MBB3726721.1"/>
    <property type="molecule type" value="Genomic_DNA"/>
</dbReference>
<feature type="chain" id="PRO_5030657146" description="DUF1579 domain-containing protein" evidence="1">
    <location>
        <begin position="27"/>
        <end position="216"/>
    </location>
</feature>
<name>A0A7W5UXU8_9ACTN</name>
<dbReference type="GeneID" id="95389069"/>
<accession>A0A7W5UXU8</accession>
<evidence type="ECO:0000313" key="3">
    <source>
        <dbReference type="Proteomes" id="UP000579945"/>
    </source>
</evidence>
<sequence length="216" mass="23529">MLRKISLTAASAVVVLATVGAPVASAGAVTDRPAAVAQRAQAAAPADNLAPGPYHRTLDPLVGTWKAVKYNYILGTGGKPIVSRDMTVRVRWISKTGGRFLEEKTEGTLGDRAYYRLGVLGFSPIDRRYEWTTFDSVTPTAMTYRGAPVSDEASVLSIPGEFTDPGVLGPDYLGETIPMRTVITIRSKNRHTFDLYFTPPGQPERLVDRVVYTRKL</sequence>
<evidence type="ECO:0008006" key="4">
    <source>
        <dbReference type="Google" id="ProtNLM"/>
    </source>
</evidence>
<keyword evidence="3" id="KW-1185">Reference proteome</keyword>
<comment type="caution">
    <text evidence="2">The sequence shown here is derived from an EMBL/GenBank/DDBJ whole genome shotgun (WGS) entry which is preliminary data.</text>
</comment>
<dbReference type="Pfam" id="PF07617">
    <property type="entry name" value="DUF1579"/>
    <property type="match status" value="1"/>
</dbReference>
<dbReference type="AlphaFoldDB" id="A0A7W5UXU8"/>
<reference evidence="2 3" key="1">
    <citation type="submission" date="2020-08" db="EMBL/GenBank/DDBJ databases">
        <title>Sequencing the genomes of 1000 actinobacteria strains.</title>
        <authorList>
            <person name="Klenk H.-P."/>
        </authorList>
    </citation>
    <scope>NUCLEOTIDE SEQUENCE [LARGE SCALE GENOMIC DNA]</scope>
    <source>
        <strain evidence="2 3">DSM 44320</strain>
    </source>
</reference>
<protein>
    <recommendedName>
        <fullName evidence="4">DUF1579 domain-containing protein</fullName>
    </recommendedName>
</protein>
<keyword evidence="1" id="KW-0732">Signal</keyword>
<dbReference type="RefSeq" id="WP_183646370.1">
    <property type="nucleotide sequence ID" value="NZ_JACIBV010000001.1"/>
</dbReference>
<dbReference type="Proteomes" id="UP000579945">
    <property type="component" value="Unassembled WGS sequence"/>
</dbReference>
<dbReference type="InterPro" id="IPR011473">
    <property type="entry name" value="DUF1579"/>
</dbReference>
<evidence type="ECO:0000313" key="2">
    <source>
        <dbReference type="EMBL" id="MBB3726721.1"/>
    </source>
</evidence>
<proteinExistence type="predicted"/>
<organism evidence="2 3">
    <name type="scientific">Nonomuraea dietziae</name>
    <dbReference type="NCBI Taxonomy" id="65515"/>
    <lineage>
        <taxon>Bacteria</taxon>
        <taxon>Bacillati</taxon>
        <taxon>Actinomycetota</taxon>
        <taxon>Actinomycetes</taxon>
        <taxon>Streptosporangiales</taxon>
        <taxon>Streptosporangiaceae</taxon>
        <taxon>Nonomuraea</taxon>
    </lineage>
</organism>
<evidence type="ECO:0000256" key="1">
    <source>
        <dbReference type="SAM" id="SignalP"/>
    </source>
</evidence>